<dbReference type="SUPFAM" id="SSF50729">
    <property type="entry name" value="PH domain-like"/>
    <property type="match status" value="1"/>
</dbReference>
<dbReference type="GO" id="GO:0005886">
    <property type="term" value="C:plasma membrane"/>
    <property type="evidence" value="ECO:0007669"/>
    <property type="project" value="TreeGrafter"/>
</dbReference>
<feature type="region of interest" description="Disordered" evidence="5">
    <location>
        <begin position="516"/>
        <end position="550"/>
    </location>
</feature>
<reference evidence="8" key="1">
    <citation type="submission" date="2025-08" db="UniProtKB">
        <authorList>
            <consortium name="RefSeq"/>
        </authorList>
    </citation>
    <scope>IDENTIFICATION</scope>
</reference>
<dbReference type="KEGG" id="osn:115224813"/>
<evidence type="ECO:0000259" key="6">
    <source>
        <dbReference type="PROSITE" id="PS50001"/>
    </source>
</evidence>
<keyword evidence="7" id="KW-1185">Reference proteome</keyword>
<dbReference type="PROSITE" id="PS50001">
    <property type="entry name" value="SH2"/>
    <property type="match status" value="1"/>
</dbReference>
<dbReference type="CDD" id="cd10346">
    <property type="entry name" value="SH2_SH2B_family"/>
    <property type="match status" value="1"/>
</dbReference>
<dbReference type="Gene3D" id="3.30.505.10">
    <property type="entry name" value="SH2 domain"/>
    <property type="match status" value="1"/>
</dbReference>
<feature type="compositionally biased region" description="Gly residues" evidence="5">
    <location>
        <begin position="81"/>
        <end position="107"/>
    </location>
</feature>
<feature type="compositionally biased region" description="Polar residues" evidence="5">
    <location>
        <begin position="533"/>
        <end position="550"/>
    </location>
</feature>
<keyword evidence="3 4" id="KW-0727">SH2 domain</keyword>
<dbReference type="FunFam" id="3.30.505.10:FF:000008">
    <property type="entry name" value="SH2B adapter protein 1 isoform 2"/>
    <property type="match status" value="1"/>
</dbReference>
<evidence type="ECO:0000256" key="3">
    <source>
        <dbReference type="ARBA" id="ARBA00022999"/>
    </source>
</evidence>
<dbReference type="AlphaFoldDB" id="A0A7E6FPY5"/>
<feature type="region of interest" description="Disordered" evidence="5">
    <location>
        <begin position="740"/>
        <end position="760"/>
    </location>
</feature>
<protein>
    <submittedName>
        <fullName evidence="8">SH2B adapter protein 1 isoform X1</fullName>
    </submittedName>
</protein>
<dbReference type="Proteomes" id="UP000515154">
    <property type="component" value="Linkage group LG26"/>
</dbReference>
<evidence type="ECO:0000256" key="1">
    <source>
        <dbReference type="ARBA" id="ARBA00010220"/>
    </source>
</evidence>
<dbReference type="GO" id="GO:0005068">
    <property type="term" value="F:transmembrane receptor protein tyrosine kinase adaptor activity"/>
    <property type="evidence" value="ECO:0007669"/>
    <property type="project" value="TreeGrafter"/>
</dbReference>
<dbReference type="SMART" id="SM00252">
    <property type="entry name" value="SH2"/>
    <property type="match status" value="1"/>
</dbReference>
<feature type="compositionally biased region" description="Basic and acidic residues" evidence="5">
    <location>
        <begin position="168"/>
        <end position="177"/>
    </location>
</feature>
<evidence type="ECO:0000313" key="7">
    <source>
        <dbReference type="Proteomes" id="UP000515154"/>
    </source>
</evidence>
<sequence length="760" mass="79707">MDYALRFVEHFSEHFEERIRSLSFTDDPNSVNAKLLPADGIGMTFHSASHNSRPESLAEQNGSHGGDDHGDYADQENSVVSGGGGGGGVVGGGSGGGGVGGGGGGSGSSSSTTAVSTSGQLSPTEKRRKSFFRRFSLRGIRRRSFFKSSSNDTNGSAEEHHRKHWKMNKNDKPATKGKLDKVEEQYGNGDASKEEIVNVLSGEDSKGKSKWERTKLELVKDPNGYALKFCVPPKSFKPRTVPLCLITEIRETTALEMPDRENTFVIKGEGTMEYVVEAADWESMVSWLNAIRSCIQMDPSGMDATLVMRPRLPTAPSSGSGRDRRDLRQRNSVHGTIVSGHGQAAVDLRPSRHGNTGQRPVSAMAHIGSPSTHFSPSYPDHVGASARFEASLDGSGPEGERHIDQVLQDYPWFHGMLLRRDAAQLVLQQGPIGHGVFLVRQSETRKGEYVLTFNFQGRAKHLRMTIQDDGQCRVQHLWFQTIFDMLEHFRSHPIPLESGGASDVTLTDYVISMERPRTPSTLPRNSPRLMSHSGRSSSTSNLGTRNNATPVQTGAVNGTNSGGGGGGTVGVASSVSGGVSSIVVAGSQGGSGGGGGGGGGQGHLVGIIPVSLGSGSGGSGGSGGGGVANIVPVGAVVGGGGISGVVASAVVGGLSVGGGGGGGGGGGVVGGGVGGLVMGHVNSHRAGMTENGRDVIVVSGSVRSRTESIENVVREQTQGAQQQQQQQQQQQLLQQQLQQQQQQQQQQSHGRAVENHYSFV</sequence>
<dbReference type="RefSeq" id="XP_036369595.1">
    <property type="nucleotide sequence ID" value="XM_036513702.1"/>
</dbReference>
<dbReference type="Gene3D" id="2.30.29.30">
    <property type="entry name" value="Pleckstrin-homology domain (PH domain)/Phosphotyrosine-binding domain (PTB)"/>
    <property type="match status" value="1"/>
</dbReference>
<dbReference type="SUPFAM" id="SSF55550">
    <property type="entry name" value="SH2 domain"/>
    <property type="match status" value="1"/>
</dbReference>
<dbReference type="InterPro" id="IPR036860">
    <property type="entry name" value="SH2_dom_sf"/>
</dbReference>
<feature type="compositionally biased region" description="Low complexity" evidence="5">
    <location>
        <begin position="108"/>
        <end position="119"/>
    </location>
</feature>
<dbReference type="PANTHER" id="PTHR10872">
    <property type="entry name" value="SH2B ADAPTER PROTEIN"/>
    <property type="match status" value="1"/>
</dbReference>
<evidence type="ECO:0000313" key="8">
    <source>
        <dbReference type="RefSeq" id="XP_036369595.1"/>
    </source>
</evidence>
<feature type="region of interest" description="Disordered" evidence="5">
    <location>
        <begin position="45"/>
        <end position="130"/>
    </location>
</feature>
<accession>A0A7E6FPY5</accession>
<comment type="similarity">
    <text evidence="1">Belongs to the SH2B adapter family.</text>
</comment>
<proteinExistence type="inferred from homology"/>
<evidence type="ECO:0000256" key="2">
    <source>
        <dbReference type="ARBA" id="ARBA00022553"/>
    </source>
</evidence>
<organism evidence="7 8">
    <name type="scientific">Octopus sinensis</name>
    <name type="common">East Asian common octopus</name>
    <dbReference type="NCBI Taxonomy" id="2607531"/>
    <lineage>
        <taxon>Eukaryota</taxon>
        <taxon>Metazoa</taxon>
        <taxon>Spiralia</taxon>
        <taxon>Lophotrochozoa</taxon>
        <taxon>Mollusca</taxon>
        <taxon>Cephalopoda</taxon>
        <taxon>Coleoidea</taxon>
        <taxon>Octopodiformes</taxon>
        <taxon>Octopoda</taxon>
        <taxon>Incirrata</taxon>
        <taxon>Octopodidae</taxon>
        <taxon>Octopus</taxon>
    </lineage>
</organism>
<dbReference type="PRINTS" id="PR00401">
    <property type="entry name" value="SH2DOMAIN"/>
</dbReference>
<dbReference type="InterPro" id="IPR035057">
    <property type="entry name" value="SH2B1_SH2"/>
</dbReference>
<evidence type="ECO:0000256" key="4">
    <source>
        <dbReference type="PROSITE-ProRule" id="PRU00191"/>
    </source>
</evidence>
<dbReference type="PANTHER" id="PTHR10872:SF2">
    <property type="entry name" value="LNK, ISOFORM D"/>
    <property type="match status" value="1"/>
</dbReference>
<feature type="domain" description="SH2" evidence="6">
    <location>
        <begin position="412"/>
        <end position="510"/>
    </location>
</feature>
<keyword evidence="2" id="KW-0597">Phosphoprotein</keyword>
<name>A0A7E6FPY5_9MOLL</name>
<evidence type="ECO:0000256" key="5">
    <source>
        <dbReference type="SAM" id="MobiDB-lite"/>
    </source>
</evidence>
<feature type="region of interest" description="Disordered" evidence="5">
    <location>
        <begin position="146"/>
        <end position="177"/>
    </location>
</feature>
<dbReference type="InterPro" id="IPR000980">
    <property type="entry name" value="SH2"/>
</dbReference>
<dbReference type="GO" id="GO:0035556">
    <property type="term" value="P:intracellular signal transduction"/>
    <property type="evidence" value="ECO:0007669"/>
    <property type="project" value="TreeGrafter"/>
</dbReference>
<dbReference type="InterPro" id="IPR030523">
    <property type="entry name" value="SH2B"/>
</dbReference>
<dbReference type="InterPro" id="IPR011993">
    <property type="entry name" value="PH-like_dom_sf"/>
</dbReference>
<dbReference type="Pfam" id="PF00017">
    <property type="entry name" value="SH2"/>
    <property type="match status" value="1"/>
</dbReference>
<gene>
    <name evidence="8" type="primary">LOC115224813</name>
</gene>
<feature type="compositionally biased region" description="Polar residues" evidence="5">
    <location>
        <begin position="147"/>
        <end position="156"/>
    </location>
</feature>